<evidence type="ECO:0000256" key="9">
    <source>
        <dbReference type="ARBA" id="ARBA00023136"/>
    </source>
</evidence>
<evidence type="ECO:0000256" key="6">
    <source>
        <dbReference type="ARBA" id="ARBA00022989"/>
    </source>
</evidence>
<dbReference type="GO" id="GO:0006629">
    <property type="term" value="P:lipid metabolic process"/>
    <property type="evidence" value="ECO:0007669"/>
    <property type="project" value="UniProtKB-KW"/>
</dbReference>
<comment type="caution">
    <text evidence="15">The sequence shown here is derived from an EMBL/GenBank/DDBJ whole genome shotgun (WGS) entry which is preliminary data.</text>
</comment>
<feature type="domain" description="SSD" evidence="14">
    <location>
        <begin position="471"/>
        <end position="647"/>
    </location>
</feature>
<dbReference type="Pfam" id="PF22314">
    <property type="entry name" value="NPC1_MLD"/>
    <property type="match status" value="1"/>
</dbReference>
<feature type="chain" id="PRO_5042213205" description="SSD domain-containing protein" evidence="13">
    <location>
        <begin position="17"/>
        <end position="1133"/>
    </location>
</feature>
<keyword evidence="11" id="KW-0325">Glycoprotein</keyword>
<name>A0AAD5XYV7_9FUNG</name>
<feature type="transmembrane region" description="Helical" evidence="12">
    <location>
        <begin position="508"/>
        <end position="531"/>
    </location>
</feature>
<dbReference type="Pfam" id="PF16414">
    <property type="entry name" value="NPC1_N"/>
    <property type="match status" value="1"/>
</dbReference>
<dbReference type="InterPro" id="IPR032190">
    <property type="entry name" value="NPC1_N"/>
</dbReference>
<keyword evidence="3" id="KW-0813">Transport</keyword>
<evidence type="ECO:0000259" key="14">
    <source>
        <dbReference type="PROSITE" id="PS50156"/>
    </source>
</evidence>
<keyword evidence="16" id="KW-1185">Reference proteome</keyword>
<keyword evidence="9 12" id="KW-0472">Membrane</keyword>
<feature type="transmembrane region" description="Helical" evidence="12">
    <location>
        <begin position="961"/>
        <end position="981"/>
    </location>
</feature>
<evidence type="ECO:0000256" key="11">
    <source>
        <dbReference type="ARBA" id="ARBA00023180"/>
    </source>
</evidence>
<keyword evidence="4 12" id="KW-0812">Transmembrane</keyword>
<protein>
    <recommendedName>
        <fullName evidence="14">SSD domain-containing protein</fullName>
    </recommendedName>
</protein>
<dbReference type="InterPro" id="IPR053958">
    <property type="entry name" value="HMGCR/SNAP/NPC1-like_SSD"/>
</dbReference>
<dbReference type="AlphaFoldDB" id="A0AAD5XYV7"/>
<sequence>MKIYLILLILYNAACSTFLDANDGSCVMYSECGPETSIFGPQLNCLNNTKAVEISDEKSLDLLRETCSDEFVDQNVSKLFCCDIKQIRTLSKQIMLAYSFVSSCPACWKNFRSFFCNFACNKNQSTFVEIKNTTFSLKTKLEVVTEVDFFVNETFAAGFFDSCKDVKFGSDNNFAMNFIGGGAKNYHELFKFMGKKNPGFGSPLQINFPNEVKDDKIKPFSEKHYKCNENSDARCSCVDCSSACASLEPVKVVSPCLMGGYACSTIAFLFGEYLIIEPAYFDESFGPFYRTEQLIIKNDFGIFDKELIIDLFEIEQNIQQITSKNKTLHDFCLKPVGNACVIMSITGFFQSNIENFKREGDNWKNKLIECSEQPVNCLPLHFQPLKKNLVFGGEKDFKVAEAKAIIITYILENYVNGNSVIMKEINEWEDKLLLYFSELTEKLTKKYSNVSVSFSTENSIEKEINRESNANAVTVVISYLLMFLYVSFSLGKVTQLTRFFVDSKFSLAISGIMLVICSVSASFGILSAFGIKITLIIAEVIPFLVLAAVLISFVDNIFIIVHAYDKEIDLTLDNNENVAAVVNNRCALALAEVGPSILLTSLSETIAFGFGGFVDMPAVSVFSVCASLAIFFGFLFQISVFISFLSLNGQRQEYSRADCFPCIVINAPASVDEGEGKLSSFVKKYYAPFLYRPKVKFCVLMLFVSMFLMSLILSQGVAHGLDQRLALPRDSHLISYFDSLDKYFQVGPPVYFVVKDANITNRLVQKSICGRLAGCDSKSLAGLLEGERKRSEISYIAEPTAIWLDDFFLWLNPLSGMCCRIKRVQQSENLEFCKSSEPESSNCIACFAKKKWSPTLEGLPEGEEFMKYLVQFLSSLPSAECPFAGKAAYSNSILLNDEKTQVISSNFRTFHSPLKNQHDFIQAFVQATRISNEISREENFKVFPYSVFYVFFAQYTTIFKLVTKLILSACFAIFFISWLLLASLKSAFIIIACISMILVDILAVMHVWNISLNAVSAVNLCIAVGISVEFLSHVTRSFMVTAGNLSKRSQIALSEIGSSVFSGITCTKFVGVIVLAFSRSQIFEVYYFRMYLSIVIIGMLHGLVFLPVVLSLFGDERVLVYSEDLNLENTEEF</sequence>
<gene>
    <name evidence="15" type="ORF">HK099_005545</name>
</gene>
<dbReference type="FunFam" id="1.20.1640.10:FF:000029">
    <property type="entry name" value="Putative Patched sphingolipid transporter"/>
    <property type="match status" value="1"/>
</dbReference>
<feature type="transmembrane region" description="Helical" evidence="12">
    <location>
        <begin position="470"/>
        <end position="488"/>
    </location>
</feature>
<evidence type="ECO:0000256" key="5">
    <source>
        <dbReference type="ARBA" id="ARBA00022729"/>
    </source>
</evidence>
<keyword evidence="7" id="KW-0445">Lipid transport</keyword>
<evidence type="ECO:0000313" key="16">
    <source>
        <dbReference type="Proteomes" id="UP001211065"/>
    </source>
</evidence>
<evidence type="ECO:0000256" key="10">
    <source>
        <dbReference type="ARBA" id="ARBA00023157"/>
    </source>
</evidence>
<feature type="transmembrane region" description="Helical" evidence="12">
    <location>
        <begin position="621"/>
        <end position="647"/>
    </location>
</feature>
<dbReference type="Pfam" id="PF12349">
    <property type="entry name" value="Sterol-sensing"/>
    <property type="match status" value="1"/>
</dbReference>
<comment type="subcellular location">
    <subcellularLocation>
        <location evidence="1">Endomembrane system</location>
        <topology evidence="1">Multi-pass membrane protein</topology>
    </subcellularLocation>
</comment>
<proteinExistence type="inferred from homology"/>
<feature type="signal peptide" evidence="13">
    <location>
        <begin position="1"/>
        <end position="16"/>
    </location>
</feature>
<dbReference type="FunFam" id="1.20.1640.10:FF:000008">
    <property type="entry name" value="NPC intracellular cholesterol transporter 1"/>
    <property type="match status" value="1"/>
</dbReference>
<evidence type="ECO:0000313" key="15">
    <source>
        <dbReference type="EMBL" id="KAJ3217228.1"/>
    </source>
</evidence>
<evidence type="ECO:0000256" key="1">
    <source>
        <dbReference type="ARBA" id="ARBA00004127"/>
    </source>
</evidence>
<feature type="transmembrane region" description="Helical" evidence="12">
    <location>
        <begin position="543"/>
        <end position="564"/>
    </location>
</feature>
<evidence type="ECO:0000256" key="3">
    <source>
        <dbReference type="ARBA" id="ARBA00022448"/>
    </source>
</evidence>
<dbReference type="PANTHER" id="PTHR45727">
    <property type="entry name" value="NPC INTRACELLULAR CHOLESTEROL TRANSPORTER 1"/>
    <property type="match status" value="1"/>
</dbReference>
<feature type="transmembrane region" description="Helical" evidence="12">
    <location>
        <begin position="1056"/>
        <end position="1078"/>
    </location>
</feature>
<dbReference type="EMBL" id="JADGJW010000437">
    <property type="protein sequence ID" value="KAJ3217228.1"/>
    <property type="molecule type" value="Genomic_DNA"/>
</dbReference>
<accession>A0AAD5XYV7</accession>
<dbReference type="InterPro" id="IPR053956">
    <property type="entry name" value="NPC1_MLD"/>
</dbReference>
<dbReference type="GO" id="GO:0016020">
    <property type="term" value="C:membrane"/>
    <property type="evidence" value="ECO:0007669"/>
    <property type="project" value="TreeGrafter"/>
</dbReference>
<dbReference type="GO" id="GO:0012505">
    <property type="term" value="C:endomembrane system"/>
    <property type="evidence" value="ECO:0007669"/>
    <property type="project" value="UniProtKB-SubCell"/>
</dbReference>
<feature type="transmembrane region" description="Helical" evidence="12">
    <location>
        <begin position="988"/>
        <end position="1008"/>
    </location>
</feature>
<dbReference type="Gene3D" id="1.20.1640.10">
    <property type="entry name" value="Multidrug efflux transporter AcrB transmembrane domain"/>
    <property type="match status" value="2"/>
</dbReference>
<evidence type="ECO:0000256" key="12">
    <source>
        <dbReference type="SAM" id="Phobius"/>
    </source>
</evidence>
<dbReference type="SUPFAM" id="SSF82866">
    <property type="entry name" value="Multidrug efflux transporter AcrB transmembrane domain"/>
    <property type="match status" value="2"/>
</dbReference>
<evidence type="ECO:0000256" key="7">
    <source>
        <dbReference type="ARBA" id="ARBA00023055"/>
    </source>
</evidence>
<dbReference type="PANTHER" id="PTHR45727:SF2">
    <property type="entry name" value="NPC INTRACELLULAR CHOLESTEROL TRANSPORTER 1"/>
    <property type="match status" value="1"/>
</dbReference>
<reference evidence="15" key="1">
    <citation type="submission" date="2020-05" db="EMBL/GenBank/DDBJ databases">
        <title>Phylogenomic resolution of chytrid fungi.</title>
        <authorList>
            <person name="Stajich J.E."/>
            <person name="Amses K."/>
            <person name="Simmons R."/>
            <person name="Seto K."/>
            <person name="Myers J."/>
            <person name="Bonds A."/>
            <person name="Quandt C.A."/>
            <person name="Barry K."/>
            <person name="Liu P."/>
            <person name="Grigoriev I."/>
            <person name="Longcore J.E."/>
            <person name="James T.Y."/>
        </authorList>
    </citation>
    <scope>NUCLEOTIDE SEQUENCE</scope>
    <source>
        <strain evidence="15">JEL0476</strain>
    </source>
</reference>
<dbReference type="GO" id="GO:0015918">
    <property type="term" value="P:sterol transport"/>
    <property type="evidence" value="ECO:0007669"/>
    <property type="project" value="TreeGrafter"/>
</dbReference>
<dbReference type="InterPro" id="IPR000731">
    <property type="entry name" value="SSD"/>
</dbReference>
<feature type="transmembrane region" description="Helical" evidence="12">
    <location>
        <begin position="697"/>
        <end position="718"/>
    </location>
</feature>
<dbReference type="Proteomes" id="UP001211065">
    <property type="component" value="Unassembled WGS sequence"/>
</dbReference>
<keyword evidence="10" id="KW-1015">Disulfide bond</keyword>
<keyword evidence="8" id="KW-0443">Lipid metabolism</keyword>
<evidence type="ECO:0000256" key="13">
    <source>
        <dbReference type="SAM" id="SignalP"/>
    </source>
</evidence>
<evidence type="ECO:0000256" key="8">
    <source>
        <dbReference type="ARBA" id="ARBA00023098"/>
    </source>
</evidence>
<evidence type="ECO:0000256" key="2">
    <source>
        <dbReference type="ARBA" id="ARBA00005585"/>
    </source>
</evidence>
<dbReference type="PROSITE" id="PS50156">
    <property type="entry name" value="SSD"/>
    <property type="match status" value="1"/>
</dbReference>
<feature type="transmembrane region" description="Helical" evidence="12">
    <location>
        <begin position="1090"/>
        <end position="1113"/>
    </location>
</feature>
<organism evidence="15 16">
    <name type="scientific">Clydaea vesicula</name>
    <dbReference type="NCBI Taxonomy" id="447962"/>
    <lineage>
        <taxon>Eukaryota</taxon>
        <taxon>Fungi</taxon>
        <taxon>Fungi incertae sedis</taxon>
        <taxon>Chytridiomycota</taxon>
        <taxon>Chytridiomycota incertae sedis</taxon>
        <taxon>Chytridiomycetes</taxon>
        <taxon>Lobulomycetales</taxon>
        <taxon>Lobulomycetaceae</taxon>
        <taxon>Clydaea</taxon>
    </lineage>
</organism>
<keyword evidence="6 12" id="KW-1133">Transmembrane helix</keyword>
<keyword evidence="5 13" id="KW-0732">Signal</keyword>
<comment type="similarity">
    <text evidence="2">Belongs to the patched family.</text>
</comment>
<evidence type="ECO:0000256" key="4">
    <source>
        <dbReference type="ARBA" id="ARBA00022692"/>
    </source>
</evidence>
<dbReference type="GO" id="GO:0032934">
    <property type="term" value="F:sterol binding"/>
    <property type="evidence" value="ECO:0007669"/>
    <property type="project" value="TreeGrafter"/>
</dbReference>